<dbReference type="CDD" id="cd00303">
    <property type="entry name" value="retropepsin_like"/>
    <property type="match status" value="1"/>
</dbReference>
<protein>
    <submittedName>
        <fullName evidence="3">Uncharacterized protein</fullName>
    </submittedName>
</protein>
<dbReference type="SUPFAM" id="SSF50630">
    <property type="entry name" value="Acid proteases"/>
    <property type="match status" value="1"/>
</dbReference>
<dbReference type="GO" id="GO:0006508">
    <property type="term" value="P:proteolysis"/>
    <property type="evidence" value="ECO:0007669"/>
    <property type="project" value="InterPro"/>
</dbReference>
<dbReference type="InterPro" id="IPR021109">
    <property type="entry name" value="Peptidase_aspartic_dom_sf"/>
</dbReference>
<keyword evidence="1" id="KW-0645">Protease</keyword>
<sequence length="336" mass="38744">MNDSYHNYSEHRDNFAYDNSYYSDNNYYHDQQWYPQQHQYESERFIPSDTHQSNDNKPLKNKDQSSVSRYFKESLKLYSVLPSSASFIKPLTINSDIIKKDADFIVNANMKTNKLPLYQIFVNGHPCTVLIDSGASANYIHPNLVPFVSRIKPAIQGQSVETANGQQIPINKVATFSVALGEYTDRIEAYVFDTKFDLILGRSWLSQVQPMPNWRSGSWRIKVRNNPDKVTHIYPLQLNSISQSTGVNDTPKPTNSEQSKDTSLTFLISAKQLDALVKKNKVEECYLIDISAVDFSPNNLLVMVQLFDLHTQYHQQRIGQMSTRLEQCSWFFEIEN</sequence>
<accession>A0A8H7UQD2</accession>
<dbReference type="OrthoDB" id="2290219at2759"/>
<feature type="region of interest" description="Disordered" evidence="2">
    <location>
        <begin position="46"/>
        <end position="65"/>
    </location>
</feature>
<dbReference type="Gene3D" id="2.40.70.10">
    <property type="entry name" value="Acid Proteases"/>
    <property type="match status" value="1"/>
</dbReference>
<dbReference type="Proteomes" id="UP000603453">
    <property type="component" value="Unassembled WGS sequence"/>
</dbReference>
<proteinExistence type="predicted"/>
<keyword evidence="1" id="KW-0378">Hydrolase</keyword>
<dbReference type="PROSITE" id="PS00141">
    <property type="entry name" value="ASP_PROTEASE"/>
    <property type="match status" value="1"/>
</dbReference>
<gene>
    <name evidence="3" type="ORF">INT47_013051</name>
</gene>
<evidence type="ECO:0000256" key="1">
    <source>
        <dbReference type="ARBA" id="ARBA00022750"/>
    </source>
</evidence>
<keyword evidence="4" id="KW-1185">Reference proteome</keyword>
<dbReference type="InterPro" id="IPR001969">
    <property type="entry name" value="Aspartic_peptidase_AS"/>
</dbReference>
<feature type="compositionally biased region" description="Basic and acidic residues" evidence="2">
    <location>
        <begin position="46"/>
        <end position="63"/>
    </location>
</feature>
<keyword evidence="1" id="KW-0064">Aspartyl protease</keyword>
<dbReference type="GO" id="GO:0004190">
    <property type="term" value="F:aspartic-type endopeptidase activity"/>
    <property type="evidence" value="ECO:0007669"/>
    <property type="project" value="UniProtKB-KW"/>
</dbReference>
<organism evidence="3 4">
    <name type="scientific">Mucor saturninus</name>
    <dbReference type="NCBI Taxonomy" id="64648"/>
    <lineage>
        <taxon>Eukaryota</taxon>
        <taxon>Fungi</taxon>
        <taxon>Fungi incertae sedis</taxon>
        <taxon>Mucoromycota</taxon>
        <taxon>Mucoromycotina</taxon>
        <taxon>Mucoromycetes</taxon>
        <taxon>Mucorales</taxon>
        <taxon>Mucorineae</taxon>
        <taxon>Mucoraceae</taxon>
        <taxon>Mucor</taxon>
    </lineage>
</organism>
<name>A0A8H7UQD2_9FUNG</name>
<evidence type="ECO:0000313" key="3">
    <source>
        <dbReference type="EMBL" id="KAG2194676.1"/>
    </source>
</evidence>
<comment type="caution">
    <text evidence="3">The sequence shown here is derived from an EMBL/GenBank/DDBJ whole genome shotgun (WGS) entry which is preliminary data.</text>
</comment>
<dbReference type="AlphaFoldDB" id="A0A8H7UQD2"/>
<dbReference type="Pfam" id="PF13975">
    <property type="entry name" value="gag-asp_proteas"/>
    <property type="match status" value="1"/>
</dbReference>
<dbReference type="EMBL" id="JAEPRD010000190">
    <property type="protein sequence ID" value="KAG2194676.1"/>
    <property type="molecule type" value="Genomic_DNA"/>
</dbReference>
<evidence type="ECO:0000256" key="2">
    <source>
        <dbReference type="SAM" id="MobiDB-lite"/>
    </source>
</evidence>
<reference evidence="3" key="1">
    <citation type="submission" date="2020-12" db="EMBL/GenBank/DDBJ databases">
        <title>Metabolic potential, ecology and presence of endohyphal bacteria is reflected in genomic diversity of Mucoromycotina.</title>
        <authorList>
            <person name="Muszewska A."/>
            <person name="Okrasinska A."/>
            <person name="Steczkiewicz K."/>
            <person name="Drgas O."/>
            <person name="Orlowska M."/>
            <person name="Perlinska-Lenart U."/>
            <person name="Aleksandrzak-Piekarczyk T."/>
            <person name="Szatraj K."/>
            <person name="Zielenkiewicz U."/>
            <person name="Pilsyk S."/>
            <person name="Malc E."/>
            <person name="Mieczkowski P."/>
            <person name="Kruszewska J.S."/>
            <person name="Biernat P."/>
            <person name="Pawlowska J."/>
        </authorList>
    </citation>
    <scope>NUCLEOTIDE SEQUENCE</scope>
    <source>
        <strain evidence="3">WA0000017839</strain>
    </source>
</reference>
<evidence type="ECO:0000313" key="4">
    <source>
        <dbReference type="Proteomes" id="UP000603453"/>
    </source>
</evidence>